<keyword evidence="6" id="KW-1015">Disulfide bond</keyword>
<reference evidence="8 9" key="1">
    <citation type="journal article" date="2013" name="Proc. Natl. Acad. Sci. U.S.A.">
        <title>Fine-scale variation in meiotic recombination in Mimulus inferred from population shotgun sequencing.</title>
        <authorList>
            <person name="Hellsten U."/>
            <person name="Wright K.M."/>
            <person name="Jenkins J."/>
            <person name="Shu S."/>
            <person name="Yuan Y."/>
            <person name="Wessler S.R."/>
            <person name="Schmutz J."/>
            <person name="Willis J.H."/>
            <person name="Rokhsar D.S."/>
        </authorList>
    </citation>
    <scope>NUCLEOTIDE SEQUENCE [LARGE SCALE GENOMIC DNA]</scope>
    <source>
        <strain evidence="9">cv. DUN x IM62</strain>
    </source>
</reference>
<comment type="similarity">
    <text evidence="2 7">Belongs to the plant cysteine rich small secretory peptide family. Epidermal patterning factor subfamily.</text>
</comment>
<dbReference type="GO" id="GO:0010052">
    <property type="term" value="P:guard cell differentiation"/>
    <property type="evidence" value="ECO:0000318"/>
    <property type="project" value="GO_Central"/>
</dbReference>
<dbReference type="EMBL" id="KI630752">
    <property type="protein sequence ID" value="EYU33894.1"/>
    <property type="molecule type" value="Genomic_DNA"/>
</dbReference>
<dbReference type="PANTHER" id="PTHR33109:SF4">
    <property type="entry name" value="EPIDERMAL PATTERNING FACTOR-LIKE PROTEIN 6"/>
    <property type="match status" value="1"/>
</dbReference>
<comment type="function">
    <text evidence="7">Controls stomatal patterning.</text>
</comment>
<dbReference type="AlphaFoldDB" id="A0A022R1R3"/>
<sequence>QSIIWAYMTGPIPPSCVHKCRKCKPCKRVQVAVPPSMVAAFTSGAATQDYYGVVWKCMCRGKLYKP</sequence>
<dbReference type="InterPro" id="IPR039455">
    <property type="entry name" value="EPFL"/>
</dbReference>
<evidence type="ECO:0000256" key="5">
    <source>
        <dbReference type="ARBA" id="ARBA00022729"/>
    </source>
</evidence>
<evidence type="ECO:0000256" key="3">
    <source>
        <dbReference type="ARBA" id="ARBA00022473"/>
    </source>
</evidence>
<dbReference type="Proteomes" id="UP000030748">
    <property type="component" value="Unassembled WGS sequence"/>
</dbReference>
<feature type="non-terminal residue" evidence="8">
    <location>
        <position position="1"/>
    </location>
</feature>
<evidence type="ECO:0000256" key="1">
    <source>
        <dbReference type="ARBA" id="ARBA00004613"/>
    </source>
</evidence>
<proteinExistence type="inferred from homology"/>
<accession>A0A022R1R3</accession>
<name>A0A022R1R3_ERYGU</name>
<organism evidence="8 9">
    <name type="scientific">Erythranthe guttata</name>
    <name type="common">Yellow monkey flower</name>
    <name type="synonym">Mimulus guttatus</name>
    <dbReference type="NCBI Taxonomy" id="4155"/>
    <lineage>
        <taxon>Eukaryota</taxon>
        <taxon>Viridiplantae</taxon>
        <taxon>Streptophyta</taxon>
        <taxon>Embryophyta</taxon>
        <taxon>Tracheophyta</taxon>
        <taxon>Spermatophyta</taxon>
        <taxon>Magnoliopsida</taxon>
        <taxon>eudicotyledons</taxon>
        <taxon>Gunneridae</taxon>
        <taxon>Pentapetalae</taxon>
        <taxon>asterids</taxon>
        <taxon>lamiids</taxon>
        <taxon>Lamiales</taxon>
        <taxon>Phrymaceae</taxon>
        <taxon>Erythranthe</taxon>
    </lineage>
</organism>
<comment type="subcellular location">
    <subcellularLocation>
        <location evidence="1 7">Secreted</location>
    </subcellularLocation>
</comment>
<gene>
    <name evidence="8" type="ORF">MIMGU_mgv1a018982mg</name>
</gene>
<protein>
    <recommendedName>
        <fullName evidence="7">Epidermal patterning factor-like protein</fullName>
    </recommendedName>
</protein>
<keyword evidence="9" id="KW-1185">Reference proteome</keyword>
<keyword evidence="4 7" id="KW-0964">Secreted</keyword>
<evidence type="ECO:0000256" key="7">
    <source>
        <dbReference type="RuleBase" id="RU367102"/>
    </source>
</evidence>
<evidence type="ECO:0000256" key="6">
    <source>
        <dbReference type="ARBA" id="ARBA00023157"/>
    </source>
</evidence>
<dbReference type="Pfam" id="PF17181">
    <property type="entry name" value="EPF"/>
    <property type="match status" value="1"/>
</dbReference>
<evidence type="ECO:0000313" key="8">
    <source>
        <dbReference type="EMBL" id="EYU33894.1"/>
    </source>
</evidence>
<evidence type="ECO:0000313" key="9">
    <source>
        <dbReference type="Proteomes" id="UP000030748"/>
    </source>
</evidence>
<keyword evidence="3 7" id="KW-0217">Developmental protein</keyword>
<dbReference type="PANTHER" id="PTHR33109">
    <property type="entry name" value="EPIDERMAL PATTERNING FACTOR-LIKE PROTEIN 4"/>
    <property type="match status" value="1"/>
</dbReference>
<keyword evidence="5" id="KW-0732">Signal</keyword>
<evidence type="ECO:0000256" key="4">
    <source>
        <dbReference type="ARBA" id="ARBA00022525"/>
    </source>
</evidence>
<dbReference type="GO" id="GO:0005576">
    <property type="term" value="C:extracellular region"/>
    <property type="evidence" value="ECO:0007669"/>
    <property type="project" value="UniProtKB-SubCell"/>
</dbReference>
<evidence type="ECO:0000256" key="2">
    <source>
        <dbReference type="ARBA" id="ARBA00008127"/>
    </source>
</evidence>